<sequence length="66" mass="7431">MVPRLFAVPVESLMLTLYDSMNYEYKDSNAPVADSTEAVQIKSGSYRVRLLHLTYSHSIIACFSNS</sequence>
<dbReference type="AlphaFoldDB" id="A0A9D4L1D6"/>
<protein>
    <submittedName>
        <fullName evidence="1">Uncharacterized protein</fullName>
    </submittedName>
</protein>
<reference evidence="1" key="2">
    <citation type="submission" date="2020-11" db="EMBL/GenBank/DDBJ databases">
        <authorList>
            <person name="McCartney M.A."/>
            <person name="Auch B."/>
            <person name="Kono T."/>
            <person name="Mallez S."/>
            <person name="Becker A."/>
            <person name="Gohl D.M."/>
            <person name="Silverstein K.A.T."/>
            <person name="Koren S."/>
            <person name="Bechman K.B."/>
            <person name="Herman A."/>
            <person name="Abrahante J.E."/>
            <person name="Garbe J."/>
        </authorList>
    </citation>
    <scope>NUCLEOTIDE SEQUENCE</scope>
    <source>
        <strain evidence="1">Duluth1</strain>
        <tissue evidence="1">Whole animal</tissue>
    </source>
</reference>
<name>A0A9D4L1D6_DREPO</name>
<dbReference type="EMBL" id="JAIWYP010000003">
    <property type="protein sequence ID" value="KAH3850057.1"/>
    <property type="molecule type" value="Genomic_DNA"/>
</dbReference>
<evidence type="ECO:0000313" key="1">
    <source>
        <dbReference type="EMBL" id="KAH3850057.1"/>
    </source>
</evidence>
<evidence type="ECO:0000313" key="2">
    <source>
        <dbReference type="Proteomes" id="UP000828390"/>
    </source>
</evidence>
<reference evidence="1" key="1">
    <citation type="journal article" date="2019" name="bioRxiv">
        <title>The Genome of the Zebra Mussel, Dreissena polymorpha: A Resource for Invasive Species Research.</title>
        <authorList>
            <person name="McCartney M.A."/>
            <person name="Auch B."/>
            <person name="Kono T."/>
            <person name="Mallez S."/>
            <person name="Zhang Y."/>
            <person name="Obille A."/>
            <person name="Becker A."/>
            <person name="Abrahante J.E."/>
            <person name="Garbe J."/>
            <person name="Badalamenti J.P."/>
            <person name="Herman A."/>
            <person name="Mangelson H."/>
            <person name="Liachko I."/>
            <person name="Sullivan S."/>
            <person name="Sone E.D."/>
            <person name="Koren S."/>
            <person name="Silverstein K.A.T."/>
            <person name="Beckman K.B."/>
            <person name="Gohl D.M."/>
        </authorList>
    </citation>
    <scope>NUCLEOTIDE SEQUENCE</scope>
    <source>
        <strain evidence="1">Duluth1</strain>
        <tissue evidence="1">Whole animal</tissue>
    </source>
</reference>
<proteinExistence type="predicted"/>
<organism evidence="1 2">
    <name type="scientific">Dreissena polymorpha</name>
    <name type="common">Zebra mussel</name>
    <name type="synonym">Mytilus polymorpha</name>
    <dbReference type="NCBI Taxonomy" id="45954"/>
    <lineage>
        <taxon>Eukaryota</taxon>
        <taxon>Metazoa</taxon>
        <taxon>Spiralia</taxon>
        <taxon>Lophotrochozoa</taxon>
        <taxon>Mollusca</taxon>
        <taxon>Bivalvia</taxon>
        <taxon>Autobranchia</taxon>
        <taxon>Heteroconchia</taxon>
        <taxon>Euheterodonta</taxon>
        <taxon>Imparidentia</taxon>
        <taxon>Neoheterodontei</taxon>
        <taxon>Myida</taxon>
        <taxon>Dreissenoidea</taxon>
        <taxon>Dreissenidae</taxon>
        <taxon>Dreissena</taxon>
    </lineage>
</organism>
<accession>A0A9D4L1D6</accession>
<dbReference type="Proteomes" id="UP000828390">
    <property type="component" value="Unassembled WGS sequence"/>
</dbReference>
<comment type="caution">
    <text evidence="1">The sequence shown here is derived from an EMBL/GenBank/DDBJ whole genome shotgun (WGS) entry which is preliminary data.</text>
</comment>
<keyword evidence="2" id="KW-1185">Reference proteome</keyword>
<gene>
    <name evidence="1" type="ORF">DPMN_092462</name>
</gene>